<evidence type="ECO:0008006" key="4">
    <source>
        <dbReference type="Google" id="ProtNLM"/>
    </source>
</evidence>
<keyword evidence="3" id="KW-1185">Reference proteome</keyword>
<dbReference type="RefSeq" id="XP_066652556.1">
    <property type="nucleotide sequence ID" value="XM_066801240.1"/>
</dbReference>
<accession>A0ABR1LEX4</accession>
<evidence type="ECO:0000256" key="1">
    <source>
        <dbReference type="SAM" id="MobiDB-lite"/>
    </source>
</evidence>
<dbReference type="GeneID" id="92034146"/>
<organism evidence="2 3">
    <name type="scientific">Phyllosticta citribraziliensis</name>
    <dbReference type="NCBI Taxonomy" id="989973"/>
    <lineage>
        <taxon>Eukaryota</taxon>
        <taxon>Fungi</taxon>
        <taxon>Dikarya</taxon>
        <taxon>Ascomycota</taxon>
        <taxon>Pezizomycotina</taxon>
        <taxon>Dothideomycetes</taxon>
        <taxon>Dothideomycetes incertae sedis</taxon>
        <taxon>Botryosphaeriales</taxon>
        <taxon>Phyllostictaceae</taxon>
        <taxon>Phyllosticta</taxon>
    </lineage>
</organism>
<sequence>MTQLTCTVCHDTLAFLFMLVQFGMSHLPAVQSSTNQNNKSACQRSYMLIHHHRSRGRHRAPDSPLFQHGRTSSREH</sequence>
<evidence type="ECO:0000313" key="3">
    <source>
        <dbReference type="Proteomes" id="UP001360953"/>
    </source>
</evidence>
<reference evidence="2 3" key="1">
    <citation type="submission" date="2024-04" db="EMBL/GenBank/DDBJ databases">
        <title>Phyllosticta paracitricarpa is synonymous to the EU quarantine fungus P. citricarpa based on phylogenomic analyses.</title>
        <authorList>
            <consortium name="Lawrence Berkeley National Laboratory"/>
            <person name="Van ingen-buijs V.A."/>
            <person name="Van westerhoven A.C."/>
            <person name="Haridas S."/>
            <person name="Skiadas P."/>
            <person name="Martin F."/>
            <person name="Groenewald J.Z."/>
            <person name="Crous P.W."/>
            <person name="Seidl M.F."/>
        </authorList>
    </citation>
    <scope>NUCLEOTIDE SEQUENCE [LARGE SCALE GENOMIC DNA]</scope>
    <source>
        <strain evidence="2 3">CPC 17464</strain>
    </source>
</reference>
<gene>
    <name evidence="2" type="ORF">J3D65DRAFT_634582</name>
</gene>
<name>A0ABR1LEX4_9PEZI</name>
<proteinExistence type="predicted"/>
<feature type="compositionally biased region" description="Basic residues" evidence="1">
    <location>
        <begin position="49"/>
        <end position="58"/>
    </location>
</feature>
<feature type="region of interest" description="Disordered" evidence="1">
    <location>
        <begin position="48"/>
        <end position="76"/>
    </location>
</feature>
<evidence type="ECO:0000313" key="2">
    <source>
        <dbReference type="EMBL" id="KAK7533163.1"/>
    </source>
</evidence>
<dbReference type="Proteomes" id="UP001360953">
    <property type="component" value="Unassembled WGS sequence"/>
</dbReference>
<comment type="caution">
    <text evidence="2">The sequence shown here is derived from an EMBL/GenBank/DDBJ whole genome shotgun (WGS) entry which is preliminary data.</text>
</comment>
<dbReference type="EMBL" id="JBBPEH010000010">
    <property type="protein sequence ID" value="KAK7533163.1"/>
    <property type="molecule type" value="Genomic_DNA"/>
</dbReference>
<protein>
    <recommendedName>
        <fullName evidence="4">Secreted protein</fullName>
    </recommendedName>
</protein>